<evidence type="ECO:0000313" key="14">
    <source>
        <dbReference type="Proteomes" id="UP000821853"/>
    </source>
</evidence>
<evidence type="ECO:0000256" key="4">
    <source>
        <dbReference type="ARBA" id="ARBA00022475"/>
    </source>
</evidence>
<feature type="transmembrane region" description="Helical" evidence="12">
    <location>
        <begin position="80"/>
        <end position="102"/>
    </location>
</feature>
<dbReference type="GO" id="GO:0015293">
    <property type="term" value="F:symporter activity"/>
    <property type="evidence" value="ECO:0007669"/>
    <property type="project" value="TreeGrafter"/>
</dbReference>
<comment type="caution">
    <text evidence="13">The sequence shown here is derived from an EMBL/GenBank/DDBJ whole genome shotgun (WGS) entry which is preliminary data.</text>
</comment>
<evidence type="ECO:0000256" key="3">
    <source>
        <dbReference type="ARBA" id="ARBA00022448"/>
    </source>
</evidence>
<protein>
    <recommendedName>
        <fullName evidence="15">Sodium-dependent multivitamin transporter</fullName>
    </recommendedName>
</protein>
<dbReference type="Pfam" id="PF00474">
    <property type="entry name" value="SSF"/>
    <property type="match status" value="1"/>
</dbReference>
<dbReference type="AlphaFoldDB" id="A0A9J6GSZ4"/>
<dbReference type="PROSITE" id="PS50283">
    <property type="entry name" value="NA_SOLUT_SYMP_3"/>
    <property type="match status" value="1"/>
</dbReference>
<evidence type="ECO:0000256" key="8">
    <source>
        <dbReference type="ARBA" id="ARBA00023065"/>
    </source>
</evidence>
<comment type="similarity">
    <text evidence="2 11">Belongs to the sodium:solute symporter (SSF) (TC 2.A.21) family.</text>
</comment>
<feature type="transmembrane region" description="Helical" evidence="12">
    <location>
        <begin position="7"/>
        <end position="26"/>
    </location>
</feature>
<evidence type="ECO:0000256" key="12">
    <source>
        <dbReference type="SAM" id="Phobius"/>
    </source>
</evidence>
<dbReference type="PANTHER" id="PTHR42985">
    <property type="entry name" value="SODIUM-COUPLED MONOCARBOXYLATE TRANSPORTER"/>
    <property type="match status" value="1"/>
</dbReference>
<dbReference type="OrthoDB" id="6508424at2759"/>
<name>A0A9J6GSZ4_HAELO</name>
<keyword evidence="8" id="KW-0406">Ion transport</keyword>
<dbReference type="Proteomes" id="UP000821853">
    <property type="component" value="Unassembled WGS sequence"/>
</dbReference>
<evidence type="ECO:0000256" key="11">
    <source>
        <dbReference type="RuleBase" id="RU362091"/>
    </source>
</evidence>
<evidence type="ECO:0000256" key="2">
    <source>
        <dbReference type="ARBA" id="ARBA00006434"/>
    </source>
</evidence>
<gene>
    <name evidence="13" type="ORF">HPB48_004278</name>
</gene>
<evidence type="ECO:0000256" key="5">
    <source>
        <dbReference type="ARBA" id="ARBA00022692"/>
    </source>
</evidence>
<evidence type="ECO:0000256" key="9">
    <source>
        <dbReference type="ARBA" id="ARBA00023136"/>
    </source>
</evidence>
<keyword evidence="10" id="KW-0739">Sodium transport</keyword>
<organism evidence="13 14">
    <name type="scientific">Haemaphysalis longicornis</name>
    <name type="common">Bush tick</name>
    <dbReference type="NCBI Taxonomy" id="44386"/>
    <lineage>
        <taxon>Eukaryota</taxon>
        <taxon>Metazoa</taxon>
        <taxon>Ecdysozoa</taxon>
        <taxon>Arthropoda</taxon>
        <taxon>Chelicerata</taxon>
        <taxon>Arachnida</taxon>
        <taxon>Acari</taxon>
        <taxon>Parasitiformes</taxon>
        <taxon>Ixodida</taxon>
        <taxon>Ixodoidea</taxon>
        <taxon>Ixodidae</taxon>
        <taxon>Haemaphysalinae</taxon>
        <taxon>Haemaphysalis</taxon>
    </lineage>
</organism>
<keyword evidence="5 12" id="KW-0812">Transmembrane</keyword>
<keyword evidence="4" id="KW-1003">Cell membrane</keyword>
<evidence type="ECO:0000256" key="1">
    <source>
        <dbReference type="ARBA" id="ARBA00004651"/>
    </source>
</evidence>
<dbReference type="Gene3D" id="1.20.1730.10">
    <property type="entry name" value="Sodium/glucose cotransporter"/>
    <property type="match status" value="1"/>
</dbReference>
<accession>A0A9J6GSZ4</accession>
<dbReference type="InterPro" id="IPR051163">
    <property type="entry name" value="Sodium:Solute_Symporter_SSF"/>
</dbReference>
<feature type="transmembrane region" description="Helical" evidence="12">
    <location>
        <begin position="46"/>
        <end position="68"/>
    </location>
</feature>
<keyword evidence="7" id="KW-0915">Sodium</keyword>
<evidence type="ECO:0000313" key="13">
    <source>
        <dbReference type="EMBL" id="KAH9377945.1"/>
    </source>
</evidence>
<keyword evidence="3" id="KW-0813">Transport</keyword>
<keyword evidence="6 12" id="KW-1133">Transmembrane helix</keyword>
<evidence type="ECO:0000256" key="7">
    <source>
        <dbReference type="ARBA" id="ARBA00023053"/>
    </source>
</evidence>
<comment type="subcellular location">
    <subcellularLocation>
        <location evidence="1">Cell membrane</location>
        <topology evidence="1">Multi-pass membrane protein</topology>
    </subcellularLocation>
</comment>
<dbReference type="GO" id="GO:0005886">
    <property type="term" value="C:plasma membrane"/>
    <property type="evidence" value="ECO:0007669"/>
    <property type="project" value="UniProtKB-SubCell"/>
</dbReference>
<evidence type="ECO:0000256" key="6">
    <source>
        <dbReference type="ARBA" id="ARBA00022989"/>
    </source>
</evidence>
<dbReference type="InterPro" id="IPR038377">
    <property type="entry name" value="Na/Glc_symporter_sf"/>
</dbReference>
<dbReference type="PANTHER" id="PTHR42985:SF40">
    <property type="entry name" value="LD47995P-RELATED"/>
    <property type="match status" value="1"/>
</dbReference>
<evidence type="ECO:0000256" key="10">
    <source>
        <dbReference type="ARBA" id="ARBA00023201"/>
    </source>
</evidence>
<dbReference type="EMBL" id="JABSTR010000008">
    <property type="protein sequence ID" value="KAH9377945.1"/>
    <property type="molecule type" value="Genomic_DNA"/>
</dbReference>
<evidence type="ECO:0008006" key="15">
    <source>
        <dbReference type="Google" id="ProtNLM"/>
    </source>
</evidence>
<dbReference type="OMA" id="RIWIAAC"/>
<dbReference type="VEuPathDB" id="VectorBase:HLOH_050003"/>
<reference evidence="13 14" key="1">
    <citation type="journal article" date="2020" name="Cell">
        <title>Large-Scale Comparative Analyses of Tick Genomes Elucidate Their Genetic Diversity and Vector Capacities.</title>
        <authorList>
            <consortium name="Tick Genome and Microbiome Consortium (TIGMIC)"/>
            <person name="Jia N."/>
            <person name="Wang J."/>
            <person name="Shi W."/>
            <person name="Du L."/>
            <person name="Sun Y."/>
            <person name="Zhan W."/>
            <person name="Jiang J.F."/>
            <person name="Wang Q."/>
            <person name="Zhang B."/>
            <person name="Ji P."/>
            <person name="Bell-Sakyi L."/>
            <person name="Cui X.M."/>
            <person name="Yuan T.T."/>
            <person name="Jiang B.G."/>
            <person name="Yang W.F."/>
            <person name="Lam T.T."/>
            <person name="Chang Q.C."/>
            <person name="Ding S.J."/>
            <person name="Wang X.J."/>
            <person name="Zhu J.G."/>
            <person name="Ruan X.D."/>
            <person name="Zhao L."/>
            <person name="Wei J.T."/>
            <person name="Ye R.Z."/>
            <person name="Que T.C."/>
            <person name="Du C.H."/>
            <person name="Zhou Y.H."/>
            <person name="Cheng J.X."/>
            <person name="Dai P.F."/>
            <person name="Guo W.B."/>
            <person name="Han X.H."/>
            <person name="Huang E.J."/>
            <person name="Li L.F."/>
            <person name="Wei W."/>
            <person name="Gao Y.C."/>
            <person name="Liu J.Z."/>
            <person name="Shao H.Z."/>
            <person name="Wang X."/>
            <person name="Wang C.C."/>
            <person name="Yang T.C."/>
            <person name="Huo Q.B."/>
            <person name="Li W."/>
            <person name="Chen H.Y."/>
            <person name="Chen S.E."/>
            <person name="Zhou L.G."/>
            <person name="Ni X.B."/>
            <person name="Tian J.H."/>
            <person name="Sheng Y."/>
            <person name="Liu T."/>
            <person name="Pan Y.S."/>
            <person name="Xia L.Y."/>
            <person name="Li J."/>
            <person name="Zhao F."/>
            <person name="Cao W.C."/>
        </authorList>
    </citation>
    <scope>NUCLEOTIDE SEQUENCE [LARGE SCALE GENOMIC DNA]</scope>
    <source>
        <strain evidence="13">HaeL-2018</strain>
    </source>
</reference>
<dbReference type="InterPro" id="IPR001734">
    <property type="entry name" value="Na/solute_symporter"/>
</dbReference>
<dbReference type="GO" id="GO:0006814">
    <property type="term" value="P:sodium ion transport"/>
    <property type="evidence" value="ECO:0007669"/>
    <property type="project" value="UniProtKB-KW"/>
</dbReference>
<proteinExistence type="inferred from homology"/>
<keyword evidence="14" id="KW-1185">Reference proteome</keyword>
<keyword evidence="9 12" id="KW-0472">Membrane</keyword>
<sequence>MSLAADYAVFSLLTGASLAVGLYFSMKKNVLHGSVTDEIFLGSKSLQVLPLALSVLASLASATGIIGLPAHMYAYGFHIIWIVPLNLILLPMATCVVVPVFYELKVTSVFQVRKLSLLTSLPED</sequence>